<dbReference type="NCBIfam" id="TIGR01536">
    <property type="entry name" value="asn_synth_AEB"/>
    <property type="match status" value="1"/>
</dbReference>
<dbReference type="InterPro" id="IPR001962">
    <property type="entry name" value="Asn_synthase"/>
</dbReference>
<evidence type="ECO:0000313" key="13">
    <source>
        <dbReference type="Proteomes" id="UP000244450"/>
    </source>
</evidence>
<evidence type="ECO:0000259" key="11">
    <source>
        <dbReference type="PROSITE" id="PS51278"/>
    </source>
</evidence>
<dbReference type="CDD" id="cd01991">
    <property type="entry name" value="Asn_synthase_B_C"/>
    <property type="match status" value="1"/>
</dbReference>
<evidence type="ECO:0000313" key="12">
    <source>
        <dbReference type="EMBL" id="PUZ24818.1"/>
    </source>
</evidence>
<feature type="binding site" evidence="9">
    <location>
        <position position="99"/>
    </location>
    <ligand>
        <name>L-glutamine</name>
        <dbReference type="ChEBI" id="CHEBI:58359"/>
    </ligand>
</feature>
<dbReference type="Gene3D" id="3.40.50.620">
    <property type="entry name" value="HUPs"/>
    <property type="match status" value="1"/>
</dbReference>
<feature type="site" description="Important for beta-aspartyl-AMP intermediate formation" evidence="10">
    <location>
        <position position="374"/>
    </location>
</feature>
<dbReference type="OrthoDB" id="9763290at2"/>
<evidence type="ECO:0000256" key="8">
    <source>
        <dbReference type="PIRSR" id="PIRSR001589-1"/>
    </source>
</evidence>
<keyword evidence="4 9" id="KW-0547">Nucleotide-binding</keyword>
<feature type="domain" description="Glutamine amidotransferase type-2" evidence="11">
    <location>
        <begin position="2"/>
        <end position="214"/>
    </location>
</feature>
<dbReference type="EMBL" id="QCYK01000002">
    <property type="protein sequence ID" value="PUZ24818.1"/>
    <property type="molecule type" value="Genomic_DNA"/>
</dbReference>
<evidence type="ECO:0000256" key="1">
    <source>
        <dbReference type="ARBA" id="ARBA00005187"/>
    </source>
</evidence>
<evidence type="ECO:0000256" key="5">
    <source>
        <dbReference type="ARBA" id="ARBA00022840"/>
    </source>
</evidence>
<proteinExistence type="inferred from homology"/>
<sequence length="595" mass="67189">MCGIGGILFSADTGPVLRKKIETISKAQRHRGPDDERTLVLGQHALCHQRLSLLDAAGGAQPFTDPSGRYHIVYNGEIYNHATLREVLRPHYDFHTRCDTEVVLAAYMVWGEACLDRFNGMFSFLIWDQQNQQAFAARDPLGVKPLAYLVRQDTFYFASEVKALLRVLDQAPLPDTSRLAEFVIAPSLSGNGVNTIFQDIRYLEPGTLLRFGQDGLRLKTWYQFNWQTSNRDEYTLISEIDDALQQSVRLSIRADVPVGAFLSGGLDSSLLATLAAQHSTQAIEAFTVAFENHDQINFDPGTIVNSDDLPFAKQVARQVKAGFHQVTIQHPSLENSLRELARINERIPVWEQEFSQHHLSRAASRHVKAVLVGDAADETNYGYYFLLNNQVNHSPLGLMNLFGAEKRATMLSPKLRRELDPLQQLDAEYRQLVCKAGVQFGRCETENILAMSVLVNRRWLARLLHNGDIHTMHFGLEARVPFANRNMLYAVSQVGPALGFKMGVEKYMLRQVALRHMPATLALRKKSSLPRDPRLGAAYQAILQQLLAGKHDFIDTYLDRKALETLSRQPTIPEADRLLLFNMISLIQWASHYVQ</sequence>
<dbReference type="CDD" id="cd00712">
    <property type="entry name" value="AsnB"/>
    <property type="match status" value="1"/>
</dbReference>
<dbReference type="PANTHER" id="PTHR43284">
    <property type="entry name" value="ASPARAGINE SYNTHETASE (GLUTAMINE-HYDROLYZING)"/>
    <property type="match status" value="1"/>
</dbReference>
<dbReference type="InterPro" id="IPR006426">
    <property type="entry name" value="Asn_synth_AEB"/>
</dbReference>
<keyword evidence="6 8" id="KW-0315">Glutamine amidotransferase</keyword>
<comment type="pathway">
    <text evidence="1">Amino-acid biosynthesis; L-asparagine biosynthesis; L-asparagine from L-aspartate (L-Gln route): step 1/1.</text>
</comment>
<comment type="catalytic activity">
    <reaction evidence="7">
        <text>L-aspartate + L-glutamine + ATP + H2O = L-asparagine + L-glutamate + AMP + diphosphate + H(+)</text>
        <dbReference type="Rhea" id="RHEA:12228"/>
        <dbReference type="ChEBI" id="CHEBI:15377"/>
        <dbReference type="ChEBI" id="CHEBI:15378"/>
        <dbReference type="ChEBI" id="CHEBI:29985"/>
        <dbReference type="ChEBI" id="CHEBI:29991"/>
        <dbReference type="ChEBI" id="CHEBI:30616"/>
        <dbReference type="ChEBI" id="CHEBI:33019"/>
        <dbReference type="ChEBI" id="CHEBI:58048"/>
        <dbReference type="ChEBI" id="CHEBI:58359"/>
        <dbReference type="ChEBI" id="CHEBI:456215"/>
        <dbReference type="EC" id="6.3.5.4"/>
    </reaction>
</comment>
<dbReference type="GO" id="GO:0006529">
    <property type="term" value="P:asparagine biosynthetic process"/>
    <property type="evidence" value="ECO:0007669"/>
    <property type="project" value="UniProtKB-KW"/>
</dbReference>
<evidence type="ECO:0000256" key="9">
    <source>
        <dbReference type="PIRSR" id="PIRSR001589-2"/>
    </source>
</evidence>
<name>A0A2T7BEW7_9BACT</name>
<gene>
    <name evidence="12" type="primary">asnB</name>
    <name evidence="12" type="ORF">DCC81_10840</name>
</gene>
<dbReference type="InterPro" id="IPR014729">
    <property type="entry name" value="Rossmann-like_a/b/a_fold"/>
</dbReference>
<evidence type="ECO:0000256" key="7">
    <source>
        <dbReference type="ARBA" id="ARBA00048741"/>
    </source>
</evidence>
<keyword evidence="8" id="KW-0028">Amino-acid biosynthesis</keyword>
<evidence type="ECO:0000256" key="3">
    <source>
        <dbReference type="ARBA" id="ARBA00012737"/>
    </source>
</evidence>
<keyword evidence="5 9" id="KW-0067">ATP-binding</keyword>
<feature type="active site" description="For GATase activity" evidence="8">
    <location>
        <position position="2"/>
    </location>
</feature>
<dbReference type="Pfam" id="PF13537">
    <property type="entry name" value="GATase_7"/>
    <property type="match status" value="1"/>
</dbReference>
<comment type="similarity">
    <text evidence="2">Belongs to the asparagine synthetase family.</text>
</comment>
<dbReference type="GO" id="GO:0004066">
    <property type="term" value="F:asparagine synthase (glutamine-hydrolyzing) activity"/>
    <property type="evidence" value="ECO:0007669"/>
    <property type="project" value="UniProtKB-EC"/>
</dbReference>
<dbReference type="PIRSF" id="PIRSF001589">
    <property type="entry name" value="Asn_synthetase_glu-h"/>
    <property type="match status" value="1"/>
</dbReference>
<reference evidence="12 13" key="1">
    <citation type="submission" date="2018-04" db="EMBL/GenBank/DDBJ databases">
        <title>Chitinophaga fuyangensis sp. nov., isolated from soil in a chemical factory.</title>
        <authorList>
            <person name="Chen K."/>
        </authorList>
    </citation>
    <scope>NUCLEOTIDE SEQUENCE [LARGE SCALE GENOMIC DNA]</scope>
    <source>
        <strain evidence="12 13">LY-1</strain>
    </source>
</reference>
<dbReference type="AlphaFoldDB" id="A0A2T7BEW7"/>
<evidence type="ECO:0000256" key="10">
    <source>
        <dbReference type="PIRSR" id="PIRSR001589-3"/>
    </source>
</evidence>
<dbReference type="InterPro" id="IPR051786">
    <property type="entry name" value="ASN_synthetase/amidase"/>
</dbReference>
<accession>A0A2T7BEW7</accession>
<dbReference type="Proteomes" id="UP000244450">
    <property type="component" value="Unassembled WGS sequence"/>
</dbReference>
<dbReference type="PROSITE" id="PS51278">
    <property type="entry name" value="GATASE_TYPE_2"/>
    <property type="match status" value="1"/>
</dbReference>
<keyword evidence="8" id="KW-0061">Asparagine biosynthesis</keyword>
<dbReference type="SUPFAM" id="SSF56235">
    <property type="entry name" value="N-terminal nucleophile aminohydrolases (Ntn hydrolases)"/>
    <property type="match status" value="1"/>
</dbReference>
<comment type="caution">
    <text evidence="12">The sequence shown here is derived from an EMBL/GenBank/DDBJ whole genome shotgun (WGS) entry which is preliminary data.</text>
</comment>
<dbReference type="GO" id="GO:0005829">
    <property type="term" value="C:cytosol"/>
    <property type="evidence" value="ECO:0007669"/>
    <property type="project" value="TreeGrafter"/>
</dbReference>
<dbReference type="InterPro" id="IPR029055">
    <property type="entry name" value="Ntn_hydrolases_N"/>
</dbReference>
<dbReference type="PANTHER" id="PTHR43284:SF1">
    <property type="entry name" value="ASPARAGINE SYNTHETASE"/>
    <property type="match status" value="1"/>
</dbReference>
<dbReference type="SUPFAM" id="SSF52402">
    <property type="entry name" value="Adenine nucleotide alpha hydrolases-like"/>
    <property type="match status" value="1"/>
</dbReference>
<evidence type="ECO:0000256" key="6">
    <source>
        <dbReference type="ARBA" id="ARBA00022962"/>
    </source>
</evidence>
<keyword evidence="13" id="KW-1185">Reference proteome</keyword>
<dbReference type="InterPro" id="IPR017932">
    <property type="entry name" value="GATase_2_dom"/>
</dbReference>
<dbReference type="InterPro" id="IPR033738">
    <property type="entry name" value="AsnB_N"/>
</dbReference>
<protein>
    <recommendedName>
        <fullName evidence="3">asparagine synthase (glutamine-hydrolyzing)</fullName>
        <ecNumber evidence="3">6.3.5.4</ecNumber>
    </recommendedName>
</protein>
<dbReference type="Gene3D" id="3.60.20.10">
    <property type="entry name" value="Glutamine Phosphoribosylpyrophosphate, subunit 1, domain 1"/>
    <property type="match status" value="1"/>
</dbReference>
<dbReference type="Pfam" id="PF00733">
    <property type="entry name" value="Asn_synthase"/>
    <property type="match status" value="1"/>
</dbReference>
<dbReference type="EC" id="6.3.5.4" evidence="3"/>
<organism evidence="12 13">
    <name type="scientific">Chitinophaga parva</name>
    <dbReference type="NCBI Taxonomy" id="2169414"/>
    <lineage>
        <taxon>Bacteria</taxon>
        <taxon>Pseudomonadati</taxon>
        <taxon>Bacteroidota</taxon>
        <taxon>Chitinophagia</taxon>
        <taxon>Chitinophagales</taxon>
        <taxon>Chitinophagaceae</taxon>
        <taxon>Chitinophaga</taxon>
    </lineage>
</organism>
<evidence type="ECO:0000256" key="2">
    <source>
        <dbReference type="ARBA" id="ARBA00005752"/>
    </source>
</evidence>
<evidence type="ECO:0000256" key="4">
    <source>
        <dbReference type="ARBA" id="ARBA00022741"/>
    </source>
</evidence>
<dbReference type="GO" id="GO:0005524">
    <property type="term" value="F:ATP binding"/>
    <property type="evidence" value="ECO:0007669"/>
    <property type="project" value="UniProtKB-KW"/>
</dbReference>
<dbReference type="RefSeq" id="WP_108686659.1">
    <property type="nucleotide sequence ID" value="NZ_QCYK01000002.1"/>
</dbReference>